<gene>
    <name evidence="10" type="ORF">A4X13_0g4509</name>
</gene>
<dbReference type="SUPFAM" id="SSF48113">
    <property type="entry name" value="Heme-dependent peroxidases"/>
    <property type="match status" value="1"/>
</dbReference>
<dbReference type="GO" id="GO:0016705">
    <property type="term" value="F:oxidoreductase activity, acting on paired donors, with incorporation or reduction of molecular oxygen"/>
    <property type="evidence" value="ECO:0007669"/>
    <property type="project" value="InterPro"/>
</dbReference>
<dbReference type="GO" id="GO:0052878">
    <property type="term" value="F:linoleate 8R-lipoxygenase activity"/>
    <property type="evidence" value="ECO:0007669"/>
    <property type="project" value="UniProtKB-EC"/>
</dbReference>
<keyword evidence="4" id="KW-0479">Metal-binding</keyword>
<dbReference type="Pfam" id="PF03098">
    <property type="entry name" value="An_peroxidase"/>
    <property type="match status" value="1"/>
</dbReference>
<dbReference type="PROSITE" id="PS00086">
    <property type="entry name" value="CYTOCHROME_P450"/>
    <property type="match status" value="1"/>
</dbReference>
<dbReference type="AlphaFoldDB" id="A0A177TM45"/>
<evidence type="ECO:0000256" key="3">
    <source>
        <dbReference type="ARBA" id="ARBA00013239"/>
    </source>
</evidence>
<keyword evidence="7" id="KW-0408">Iron</keyword>
<reference evidence="10" key="1">
    <citation type="submission" date="2016-04" db="EMBL/GenBank/DDBJ databases">
        <authorList>
            <person name="Nguyen H.D."/>
            <person name="Samba Siva P."/>
            <person name="Cullis J."/>
            <person name="Levesque C.A."/>
            <person name="Hambleton S."/>
        </authorList>
    </citation>
    <scope>NUCLEOTIDE SEQUENCE</scope>
    <source>
        <strain evidence="10">DAOMC 236416</strain>
    </source>
</reference>
<evidence type="ECO:0000256" key="8">
    <source>
        <dbReference type="ARBA" id="ARBA00023235"/>
    </source>
</evidence>
<dbReference type="InterPro" id="IPR036396">
    <property type="entry name" value="Cyt_P450_sf"/>
</dbReference>
<dbReference type="PANTHER" id="PTHR11903">
    <property type="entry name" value="PROSTAGLANDIN G/H SYNTHASE"/>
    <property type="match status" value="1"/>
</dbReference>
<accession>A0A177TM45</accession>
<dbReference type="InterPro" id="IPR001128">
    <property type="entry name" value="Cyt_P450"/>
</dbReference>
<dbReference type="InterPro" id="IPR010255">
    <property type="entry name" value="Haem_peroxidase_sf"/>
</dbReference>
<dbReference type="Proteomes" id="UP000077521">
    <property type="component" value="Unassembled WGS sequence"/>
</dbReference>
<feature type="compositionally biased region" description="Low complexity" evidence="9">
    <location>
        <begin position="1195"/>
        <end position="1204"/>
    </location>
</feature>
<proteinExistence type="predicted"/>
<dbReference type="EC" id="1.13.11.60" evidence="3"/>
<dbReference type="GO" id="GO:0005506">
    <property type="term" value="F:iron ion binding"/>
    <property type="evidence" value="ECO:0007669"/>
    <property type="project" value="InterPro"/>
</dbReference>
<evidence type="ECO:0000256" key="7">
    <source>
        <dbReference type="ARBA" id="ARBA00023004"/>
    </source>
</evidence>
<dbReference type="GO" id="GO:0004497">
    <property type="term" value="F:monooxygenase activity"/>
    <property type="evidence" value="ECO:0007669"/>
    <property type="project" value="InterPro"/>
</dbReference>
<feature type="region of interest" description="Disordered" evidence="9">
    <location>
        <begin position="1159"/>
        <end position="1204"/>
    </location>
</feature>
<evidence type="ECO:0000256" key="5">
    <source>
        <dbReference type="ARBA" id="ARBA00022964"/>
    </source>
</evidence>
<dbReference type="Gene3D" id="1.10.640.10">
    <property type="entry name" value="Haem peroxidase domain superfamily, animal type"/>
    <property type="match status" value="1"/>
</dbReference>
<organism evidence="10 11">
    <name type="scientific">Tilletia indica</name>
    <dbReference type="NCBI Taxonomy" id="43049"/>
    <lineage>
        <taxon>Eukaryota</taxon>
        <taxon>Fungi</taxon>
        <taxon>Dikarya</taxon>
        <taxon>Basidiomycota</taxon>
        <taxon>Ustilaginomycotina</taxon>
        <taxon>Exobasidiomycetes</taxon>
        <taxon>Tilletiales</taxon>
        <taxon>Tilletiaceae</taxon>
        <taxon>Tilletia</taxon>
    </lineage>
</organism>
<comment type="catalytic activity">
    <reaction evidence="1">
        <text>(9Z,12Z)-octadecadienoate + O2 = (8R,9Z,12Z)-8-hydroperoxyoctadeca-9,12-dienoate</text>
        <dbReference type="Rhea" id="RHEA:25395"/>
        <dbReference type="ChEBI" id="CHEBI:15379"/>
        <dbReference type="ChEBI" id="CHEBI:30245"/>
        <dbReference type="ChEBI" id="CHEBI:58659"/>
        <dbReference type="EC" id="1.13.11.60"/>
    </reaction>
</comment>
<dbReference type="GO" id="GO:0006979">
    <property type="term" value="P:response to oxidative stress"/>
    <property type="evidence" value="ECO:0007669"/>
    <property type="project" value="InterPro"/>
</dbReference>
<dbReference type="PROSITE" id="PS50292">
    <property type="entry name" value="PEROXIDASE_3"/>
    <property type="match status" value="1"/>
</dbReference>
<keyword evidence="6" id="KW-0560">Oxidoreductase</keyword>
<dbReference type="SUPFAM" id="SSF48264">
    <property type="entry name" value="Cytochrome P450"/>
    <property type="match status" value="1"/>
</dbReference>
<dbReference type="Gene3D" id="1.10.630.10">
    <property type="entry name" value="Cytochrome P450"/>
    <property type="match status" value="1"/>
</dbReference>
<dbReference type="GO" id="GO:0020037">
    <property type="term" value="F:heme binding"/>
    <property type="evidence" value="ECO:0007669"/>
    <property type="project" value="InterPro"/>
</dbReference>
<sequence length="1236" mass="137114">MRNFSALTALANLSDNQHAKRSRSDGLTDAEYYHGLPNLPPAASNPKASLLGKVIRAIQAPFNRLSHSKEDLAALEAIVETGIGQFMGELQDDRKNMLLEKVVTALALQEPDSHMADYITNSLINVLYNDLDHPPRATLSPAYKYRTVDGSGNSCAHPSLGAGFTAYARSVSAMTPASGARPDTGLTFDLLMRRSEFKPHPGGISSLLFSMANMITHDLFSTKGDQPEINQHSSYLDLQVIYGKTAEENQRVRKGTDGLLHADTFADSRIAVMPPATAALVILFSRHHNYVAHRIRAINEHGSYRSEDELRFDPVLRQKAESQIERLIVAQQDASATPEQLATPIPTVEEAVDELVHKFLKDQDEEIYGRSRVVNCGFFVACILRDYIPAILNQTTSDWFLDPMKEFHNAGPKVPRGAGNHVSAEFSILYRWHAGISAADEQWLNETSEEIWPHTRPEDLTPQEFAAGARKLQSRLGDMKRPDQWSIHGWKRDASTGKFNDWDLASTIIAATKEVAGALGARNNPAWMRIIDIMGQETARNKWGLCSLNEFRVFLGLKTYSSFSEWNSDPEISAAAEMLYSHVDNLELFPGLMAEETKKPGPGAGLCPGYTTSRAILSDATALVRGDRFLTIDMTPAKCTSWGHVYGQSSQPGAFKGIISKLFFNTLPNIFKYNSTFALFPFVTPRKIEKILTEKGILDQYDTDEPEGQIQNWHGVNSYEATREVITNSRRFGVPYKAAIEIVAQGKNYVMGMDNLSEHRRNREFLTELAFPTNWQRTFDRFFSQKSAELLKSRSLPYTNGNRIVDVVQEVCNVVPMLYAAQRFGLILREPGEHVGFSVQELTMQLQAQFALIFDVSYSFSGAATWEAREASALTGKLINGQIQMRYNSFANSGTKFLTNSLAKMSDIIGSIADDIRPSPECEEMYRKLYESGCKPDDAFSYVHGLCVSSVPTISHSASLLVEFYLREENVLHKERIIELCGRRDDEATALLRGYVNEALRLNGMAPVIPRTVLVDHVQIQDGETLKTFNQGDGIMASQKNANLDPEIFENPLEINPERPRSAKSLNFGAGMHECLGAQMAMIALPAILRSVFSLPNIRLAPGKAGQFETIPNVMPGGTIVTSFVKPTGQEWPFATNLKVIYDDYSVDTVDGLPTVVPASSTSSGYGSRARSRTGQVESASPSISRGATLRRQFRSSGGSSRSWSNNDVWRASLGFRPKMTKSYSVPHAMNGDEPQ</sequence>
<dbReference type="InterPro" id="IPR050783">
    <property type="entry name" value="Oxylipin_biosynth_metab"/>
</dbReference>
<evidence type="ECO:0000256" key="2">
    <source>
        <dbReference type="ARBA" id="ARBA00011881"/>
    </source>
</evidence>
<evidence type="ECO:0000256" key="1">
    <source>
        <dbReference type="ARBA" id="ARBA00000699"/>
    </source>
</evidence>
<dbReference type="InterPro" id="IPR019791">
    <property type="entry name" value="Haem_peroxidase_animal"/>
</dbReference>
<dbReference type="GO" id="GO:0016853">
    <property type="term" value="F:isomerase activity"/>
    <property type="evidence" value="ECO:0007669"/>
    <property type="project" value="UniProtKB-KW"/>
</dbReference>
<dbReference type="EMBL" id="LWDF02000300">
    <property type="protein sequence ID" value="KAE8250667.1"/>
    <property type="molecule type" value="Genomic_DNA"/>
</dbReference>
<keyword evidence="11" id="KW-1185">Reference proteome</keyword>
<dbReference type="GO" id="GO:0006631">
    <property type="term" value="P:fatty acid metabolic process"/>
    <property type="evidence" value="ECO:0007669"/>
    <property type="project" value="UniProtKB-ARBA"/>
</dbReference>
<evidence type="ECO:0000256" key="4">
    <source>
        <dbReference type="ARBA" id="ARBA00022723"/>
    </source>
</evidence>
<protein>
    <recommendedName>
        <fullName evidence="3">linoleate 8R-lipoxygenase</fullName>
        <ecNumber evidence="3">1.13.11.60</ecNumber>
    </recommendedName>
</protein>
<dbReference type="InterPro" id="IPR017972">
    <property type="entry name" value="Cyt_P450_CS"/>
</dbReference>
<evidence type="ECO:0000313" key="11">
    <source>
        <dbReference type="Proteomes" id="UP000077521"/>
    </source>
</evidence>
<reference evidence="10" key="2">
    <citation type="journal article" date="2019" name="IMA Fungus">
        <title>Genome sequencing and comparison of five Tilletia species to identify candidate genes for the detection of regulated species infecting wheat.</title>
        <authorList>
            <person name="Nguyen H.D.T."/>
            <person name="Sultana T."/>
            <person name="Kesanakurti P."/>
            <person name="Hambleton S."/>
        </authorList>
    </citation>
    <scope>NUCLEOTIDE SEQUENCE</scope>
    <source>
        <strain evidence="10">DAOMC 236416</strain>
    </source>
</reference>
<comment type="caution">
    <text evidence="10">The sequence shown here is derived from an EMBL/GenBank/DDBJ whole genome shotgun (WGS) entry which is preliminary data.</text>
</comment>
<evidence type="ECO:0000313" key="10">
    <source>
        <dbReference type="EMBL" id="KAE8250667.1"/>
    </source>
</evidence>
<feature type="compositionally biased region" description="Polar residues" evidence="9">
    <location>
        <begin position="1173"/>
        <end position="1186"/>
    </location>
</feature>
<keyword evidence="8" id="KW-0413">Isomerase</keyword>
<dbReference type="PRINTS" id="PR00457">
    <property type="entry name" value="ANPEROXIDASE"/>
</dbReference>
<dbReference type="Pfam" id="PF00067">
    <property type="entry name" value="p450"/>
    <property type="match status" value="1"/>
</dbReference>
<dbReference type="GO" id="GO:0004601">
    <property type="term" value="F:peroxidase activity"/>
    <property type="evidence" value="ECO:0007669"/>
    <property type="project" value="InterPro"/>
</dbReference>
<comment type="subunit">
    <text evidence="2">Homotetramer.</text>
</comment>
<dbReference type="PANTHER" id="PTHR11903:SF37">
    <property type="entry name" value="PSI-PRODUCING OXYGENASE A"/>
    <property type="match status" value="1"/>
</dbReference>
<evidence type="ECO:0000256" key="6">
    <source>
        <dbReference type="ARBA" id="ARBA00023002"/>
    </source>
</evidence>
<dbReference type="InterPro" id="IPR037120">
    <property type="entry name" value="Haem_peroxidase_sf_animal"/>
</dbReference>
<keyword evidence="5" id="KW-0223">Dioxygenase</keyword>
<name>A0A177TM45_9BASI</name>
<dbReference type="OrthoDB" id="823504at2759"/>
<evidence type="ECO:0000256" key="9">
    <source>
        <dbReference type="SAM" id="MobiDB-lite"/>
    </source>
</evidence>